<dbReference type="Pfam" id="PF00280">
    <property type="entry name" value="potato_inhibit"/>
    <property type="match status" value="1"/>
</dbReference>
<evidence type="ECO:0000256" key="2">
    <source>
        <dbReference type="ARBA" id="ARBA00022690"/>
    </source>
</evidence>
<evidence type="ECO:0000256" key="1">
    <source>
        <dbReference type="ARBA" id="ARBA00008210"/>
    </source>
</evidence>
<keyword evidence="3" id="KW-0722">Serine protease inhibitor</keyword>
<dbReference type="GO" id="GO:0004867">
    <property type="term" value="F:serine-type endopeptidase inhibitor activity"/>
    <property type="evidence" value="ECO:0007669"/>
    <property type="project" value="UniProtKB-KW"/>
</dbReference>
<comment type="similarity">
    <text evidence="1">Belongs to the protease inhibitor I13 (potato type I serine protease inhibitor) family.</text>
</comment>
<dbReference type="EMBL" id="JACGWN010000006">
    <property type="protein sequence ID" value="KAL0446286.1"/>
    <property type="molecule type" value="Genomic_DNA"/>
</dbReference>
<evidence type="ECO:0000256" key="3">
    <source>
        <dbReference type="ARBA" id="ARBA00022900"/>
    </source>
</evidence>
<feature type="compositionally biased region" description="Basic residues" evidence="4">
    <location>
        <begin position="57"/>
        <end position="72"/>
    </location>
</feature>
<reference evidence="5" key="2">
    <citation type="journal article" date="2024" name="Plant">
        <title>Genomic evolution and insights into agronomic trait innovations of Sesamum species.</title>
        <authorList>
            <person name="Miao H."/>
            <person name="Wang L."/>
            <person name="Qu L."/>
            <person name="Liu H."/>
            <person name="Sun Y."/>
            <person name="Le M."/>
            <person name="Wang Q."/>
            <person name="Wei S."/>
            <person name="Zheng Y."/>
            <person name="Lin W."/>
            <person name="Duan Y."/>
            <person name="Cao H."/>
            <person name="Xiong S."/>
            <person name="Wang X."/>
            <person name="Wei L."/>
            <person name="Li C."/>
            <person name="Ma Q."/>
            <person name="Ju M."/>
            <person name="Zhao R."/>
            <person name="Li G."/>
            <person name="Mu C."/>
            <person name="Tian Q."/>
            <person name="Mei H."/>
            <person name="Zhang T."/>
            <person name="Gao T."/>
            <person name="Zhang H."/>
        </authorList>
    </citation>
    <scope>NUCLEOTIDE SEQUENCE</scope>
    <source>
        <strain evidence="5">KEN1</strain>
    </source>
</reference>
<accession>A0AAW2WY77</accession>
<keyword evidence="2" id="KW-0646">Protease inhibitor</keyword>
<organism evidence="5">
    <name type="scientific">Sesamum latifolium</name>
    <dbReference type="NCBI Taxonomy" id="2727402"/>
    <lineage>
        <taxon>Eukaryota</taxon>
        <taxon>Viridiplantae</taxon>
        <taxon>Streptophyta</taxon>
        <taxon>Embryophyta</taxon>
        <taxon>Tracheophyta</taxon>
        <taxon>Spermatophyta</taxon>
        <taxon>Magnoliopsida</taxon>
        <taxon>eudicotyledons</taxon>
        <taxon>Gunneridae</taxon>
        <taxon>Pentapetalae</taxon>
        <taxon>asterids</taxon>
        <taxon>lamiids</taxon>
        <taxon>Lamiales</taxon>
        <taxon>Pedaliaceae</taxon>
        <taxon>Sesamum</taxon>
    </lineage>
</organism>
<evidence type="ECO:0000313" key="5">
    <source>
        <dbReference type="EMBL" id="KAL0446286.1"/>
    </source>
</evidence>
<protein>
    <submittedName>
        <fullName evidence="5">Proteinase inhibitor</fullName>
    </submittedName>
</protein>
<dbReference type="PANTHER" id="PTHR33091:SF94">
    <property type="entry name" value="PROTEASE INHIBITOR PROTEIN"/>
    <property type="match status" value="1"/>
</dbReference>
<dbReference type="GO" id="GO:0009611">
    <property type="term" value="P:response to wounding"/>
    <property type="evidence" value="ECO:0007669"/>
    <property type="project" value="InterPro"/>
</dbReference>
<proteinExistence type="inferred from homology"/>
<feature type="region of interest" description="Disordered" evidence="4">
    <location>
        <begin position="57"/>
        <end position="79"/>
    </location>
</feature>
<dbReference type="SUPFAM" id="SSF54654">
    <property type="entry name" value="CI-2 family of serine protease inhibitors"/>
    <property type="match status" value="1"/>
</dbReference>
<gene>
    <name evidence="5" type="ORF">Slati_1756500</name>
</gene>
<evidence type="ECO:0000256" key="4">
    <source>
        <dbReference type="SAM" id="MobiDB-lite"/>
    </source>
</evidence>
<dbReference type="Gene3D" id="3.30.10.10">
    <property type="entry name" value="Trypsin Inhibitor V, subunit A"/>
    <property type="match status" value="1"/>
</dbReference>
<dbReference type="PROSITE" id="PS00285">
    <property type="entry name" value="POTATO_INHIBITOR"/>
    <property type="match status" value="1"/>
</dbReference>
<dbReference type="PANTHER" id="PTHR33091">
    <property type="entry name" value="PROTEIN, PUTATIVE, EXPRESSED-RELATED"/>
    <property type="match status" value="1"/>
</dbReference>
<dbReference type="AlphaFoldDB" id="A0AAW2WY77"/>
<dbReference type="InterPro" id="IPR000864">
    <property type="entry name" value="Prot_inh_pot1"/>
</dbReference>
<dbReference type="InterPro" id="IPR036354">
    <property type="entry name" value="Prot_inh_pot1_sf"/>
</dbReference>
<reference evidence="5" key="1">
    <citation type="submission" date="2020-06" db="EMBL/GenBank/DDBJ databases">
        <authorList>
            <person name="Li T."/>
            <person name="Hu X."/>
            <person name="Zhang T."/>
            <person name="Song X."/>
            <person name="Zhang H."/>
            <person name="Dai N."/>
            <person name="Sheng W."/>
            <person name="Hou X."/>
            <person name="Wei L."/>
        </authorList>
    </citation>
    <scope>NUCLEOTIDE SEQUENCE</scope>
    <source>
        <strain evidence="5">KEN1</strain>
        <tissue evidence="5">Leaf</tissue>
    </source>
</reference>
<comment type="caution">
    <text evidence="5">The sequence shown here is derived from an EMBL/GenBank/DDBJ whole genome shotgun (WGS) entry which is preliminary data.</text>
</comment>
<sequence length="146" mass="16740">MRTDHMAWWKPSDQHLINGFPIGSPRHFVPLSRLTYFPYQAPYKLLPYKYPIIQHTRTHQSHRKPNVKRSHNQKLSMSTECQGKSSWPELLGQSGDVAVATIERENPLVTAIIVPPETVVIPTFQCDRVWVYVDANGNVNRVPIIG</sequence>
<name>A0AAW2WY77_9LAMI</name>